<accession>A0A8X6H7Z3</accession>
<proteinExistence type="predicted"/>
<evidence type="ECO:0000313" key="2">
    <source>
        <dbReference type="Proteomes" id="UP000887116"/>
    </source>
</evidence>
<name>A0A8X6H7Z3_TRICU</name>
<reference evidence="1" key="1">
    <citation type="submission" date="2020-07" db="EMBL/GenBank/DDBJ databases">
        <title>Multicomponent nature underlies the extraordinary mechanical properties of spider dragline silk.</title>
        <authorList>
            <person name="Kono N."/>
            <person name="Nakamura H."/>
            <person name="Mori M."/>
            <person name="Yoshida Y."/>
            <person name="Ohtoshi R."/>
            <person name="Malay A.D."/>
            <person name="Moran D.A.P."/>
            <person name="Tomita M."/>
            <person name="Numata K."/>
            <person name="Arakawa K."/>
        </authorList>
    </citation>
    <scope>NUCLEOTIDE SEQUENCE</scope>
</reference>
<dbReference type="Proteomes" id="UP000887116">
    <property type="component" value="Unassembled WGS sequence"/>
</dbReference>
<dbReference type="AlphaFoldDB" id="A0A8X6H7Z3"/>
<sequence length="85" mass="10249">MSELNEAKADFPLHNIGFIHLTTKIVKCKTTTQFAYEKNLEDNFIFQIRHNEENSGKLQDDLKMKRIDFWVSQNYYSRLQHYYEA</sequence>
<comment type="caution">
    <text evidence="1">The sequence shown here is derived from an EMBL/GenBank/DDBJ whole genome shotgun (WGS) entry which is preliminary data.</text>
</comment>
<organism evidence="1 2">
    <name type="scientific">Trichonephila clavata</name>
    <name type="common">Joro spider</name>
    <name type="synonym">Nephila clavata</name>
    <dbReference type="NCBI Taxonomy" id="2740835"/>
    <lineage>
        <taxon>Eukaryota</taxon>
        <taxon>Metazoa</taxon>
        <taxon>Ecdysozoa</taxon>
        <taxon>Arthropoda</taxon>
        <taxon>Chelicerata</taxon>
        <taxon>Arachnida</taxon>
        <taxon>Araneae</taxon>
        <taxon>Araneomorphae</taxon>
        <taxon>Entelegynae</taxon>
        <taxon>Araneoidea</taxon>
        <taxon>Nephilidae</taxon>
        <taxon>Trichonephila</taxon>
    </lineage>
</organism>
<gene>
    <name evidence="1" type="ORF">TNCT_431111</name>
</gene>
<dbReference type="EMBL" id="BMAO01027623">
    <property type="protein sequence ID" value="GFR18508.1"/>
    <property type="molecule type" value="Genomic_DNA"/>
</dbReference>
<keyword evidence="2" id="KW-1185">Reference proteome</keyword>
<evidence type="ECO:0000313" key="1">
    <source>
        <dbReference type="EMBL" id="GFR18508.1"/>
    </source>
</evidence>
<protein>
    <submittedName>
        <fullName evidence="1">Uncharacterized protein</fullName>
    </submittedName>
</protein>